<keyword evidence="3" id="KW-1185">Reference proteome</keyword>
<protein>
    <submittedName>
        <fullName evidence="4">Pecanex-like protein</fullName>
    </submittedName>
</protein>
<organism evidence="4">
    <name type="scientific">Rodentolepis nana</name>
    <name type="common">Dwarf tapeworm</name>
    <name type="synonym">Hymenolepis nana</name>
    <dbReference type="NCBI Taxonomy" id="102285"/>
    <lineage>
        <taxon>Eukaryota</taxon>
        <taxon>Metazoa</taxon>
        <taxon>Spiralia</taxon>
        <taxon>Lophotrochozoa</taxon>
        <taxon>Platyhelminthes</taxon>
        <taxon>Cestoda</taxon>
        <taxon>Eucestoda</taxon>
        <taxon>Cyclophyllidea</taxon>
        <taxon>Hymenolepididae</taxon>
        <taxon>Rodentolepis</taxon>
    </lineage>
</organism>
<feature type="region of interest" description="Disordered" evidence="1">
    <location>
        <begin position="204"/>
        <end position="230"/>
    </location>
</feature>
<evidence type="ECO:0000256" key="1">
    <source>
        <dbReference type="SAM" id="MobiDB-lite"/>
    </source>
</evidence>
<name>A0A0R3T259_RODNA</name>
<feature type="compositionally biased region" description="Polar residues" evidence="1">
    <location>
        <begin position="265"/>
        <end position="293"/>
    </location>
</feature>
<accession>A0A0R3T259</accession>
<gene>
    <name evidence="2" type="ORF">HNAJ_LOCUS999</name>
</gene>
<feature type="compositionally biased region" description="Basic and acidic residues" evidence="1">
    <location>
        <begin position="468"/>
        <end position="483"/>
    </location>
</feature>
<reference evidence="4" key="1">
    <citation type="submission" date="2017-02" db="UniProtKB">
        <authorList>
            <consortium name="WormBaseParasite"/>
        </authorList>
    </citation>
    <scope>IDENTIFICATION</scope>
</reference>
<proteinExistence type="predicted"/>
<feature type="region of interest" description="Disordered" evidence="1">
    <location>
        <begin position="262"/>
        <end position="343"/>
    </location>
</feature>
<feature type="compositionally biased region" description="Polar residues" evidence="1">
    <location>
        <begin position="499"/>
        <end position="514"/>
    </location>
</feature>
<dbReference type="WBParaSite" id="HNAJ_0000099901-mRNA-1">
    <property type="protein sequence ID" value="HNAJ_0000099901-mRNA-1"/>
    <property type="gene ID" value="HNAJ_0000099901"/>
</dbReference>
<dbReference type="EMBL" id="UZAE01000343">
    <property type="protein sequence ID" value="VDN96858.1"/>
    <property type="molecule type" value="Genomic_DNA"/>
</dbReference>
<feature type="compositionally biased region" description="Low complexity" evidence="1">
    <location>
        <begin position="212"/>
        <end position="223"/>
    </location>
</feature>
<evidence type="ECO:0000313" key="4">
    <source>
        <dbReference type="WBParaSite" id="HNAJ_0000099901-mRNA-1"/>
    </source>
</evidence>
<feature type="compositionally biased region" description="Low complexity" evidence="1">
    <location>
        <begin position="308"/>
        <end position="318"/>
    </location>
</feature>
<dbReference type="AlphaFoldDB" id="A0A0R3T259"/>
<feature type="compositionally biased region" description="Polar residues" evidence="1">
    <location>
        <begin position="522"/>
        <end position="531"/>
    </location>
</feature>
<dbReference type="Proteomes" id="UP000278807">
    <property type="component" value="Unassembled WGS sequence"/>
</dbReference>
<feature type="region of interest" description="Disordered" evidence="1">
    <location>
        <begin position="468"/>
        <end position="531"/>
    </location>
</feature>
<sequence>MNTAWTIRSRRNAPNVRRPASLTSLPDLSDELEIGSRPSSDASGLFDSWDQTPYISNTSNCQSNISVSFLGSCIRRQYRSSFLLSDEQVVGVSRCETFHPEDAKADVRINIAVQGPPNESITPGYRRSQSVPSLLHDNLNENGGWARLMLTTDRPQGSEILGRIGSRNYFAKVGINSPYFHRRITPMKKEEEYIIELNEPRKNPELEREKQTLSASLLSGTASDGEPSIDRFEKETFLDTARRHGSPNIVATSTAVSYLPRASLSDKNAPQSSVPEASSPSTNPLSSENLPSTERSESFLHLKRSKTKSSLSLHTLNSVGTPWNEPIRQKSSAESPMRESATPHIDNTLSLHTDLDEDCNIEKAQGMDAEKGSLLRVQRSEDNATGPSVLSFFSATNGLGGPDGQERISSYYGHKHRKSTILYTTLHNNNGHVVNLGLDDSTKTQDSNKIEDTNECITSESIKLTMDKDVDSIEYDSHPPLPKERKRKPFEQAELPDDASQTDYSRTDSSSLTQFPEKDSYSEASRQSFGE</sequence>
<dbReference type="OrthoDB" id="6267020at2759"/>
<evidence type="ECO:0000313" key="3">
    <source>
        <dbReference type="Proteomes" id="UP000278807"/>
    </source>
</evidence>
<reference evidence="2 3" key="2">
    <citation type="submission" date="2018-11" db="EMBL/GenBank/DDBJ databases">
        <authorList>
            <consortium name="Pathogen Informatics"/>
        </authorList>
    </citation>
    <scope>NUCLEOTIDE SEQUENCE [LARGE SCALE GENOMIC DNA]</scope>
</reference>
<evidence type="ECO:0000313" key="2">
    <source>
        <dbReference type="EMBL" id="VDN96858.1"/>
    </source>
</evidence>